<dbReference type="AlphaFoldDB" id="A0A0B6RYU4"/>
<evidence type="ECO:0000256" key="6">
    <source>
        <dbReference type="ARBA" id="ARBA00022833"/>
    </source>
</evidence>
<dbReference type="InterPro" id="IPR014729">
    <property type="entry name" value="Rossmann-like_a/b/a_fold"/>
</dbReference>
<keyword evidence="2" id="KW-0436">Ligase</keyword>
<keyword evidence="4" id="KW-0547">Nucleotide-binding</keyword>
<proteinExistence type="inferred from homology"/>
<reference evidence="12" key="1">
    <citation type="submission" date="2011-03" db="EMBL/GenBank/DDBJ databases">
        <authorList>
            <person name="Voget S."/>
            <person name="Streit W.R."/>
            <person name="Jaeger K.E."/>
            <person name="Daniel R."/>
        </authorList>
    </citation>
    <scope>NUCLEOTIDE SEQUENCE [LARGE SCALE GENOMIC DNA]</scope>
    <source>
        <strain evidence="12">PG1</strain>
    </source>
</reference>
<evidence type="ECO:0000256" key="1">
    <source>
        <dbReference type="ARBA" id="ARBA00005061"/>
    </source>
</evidence>
<dbReference type="GO" id="GO:0046872">
    <property type="term" value="F:metal ion binding"/>
    <property type="evidence" value="ECO:0007669"/>
    <property type="project" value="UniProtKB-KW"/>
</dbReference>
<dbReference type="GO" id="GO:0008616">
    <property type="term" value="P:tRNA queuosine(34) biosynthetic process"/>
    <property type="evidence" value="ECO:0007669"/>
    <property type="project" value="UniProtKB-KW"/>
</dbReference>
<evidence type="ECO:0000256" key="8">
    <source>
        <dbReference type="ARBA" id="ARBA00037993"/>
    </source>
</evidence>
<keyword evidence="12" id="KW-1185">Reference proteome</keyword>
<evidence type="ECO:0000256" key="10">
    <source>
        <dbReference type="ARBA" id="ARBA00047890"/>
    </source>
</evidence>
<evidence type="ECO:0000313" key="12">
    <source>
        <dbReference type="Proteomes" id="UP000031838"/>
    </source>
</evidence>
<accession>A0A0B6RYU4</accession>
<gene>
    <name evidence="11" type="ORF">BGL_1c17310</name>
</gene>
<dbReference type="Gene3D" id="3.40.50.620">
    <property type="entry name" value="HUPs"/>
    <property type="match status" value="1"/>
</dbReference>
<sequence>MRTALLLSGGMDSVAIAYWVRPEVGITVAYGQRAAQAEARAAAAVCDALNIEHHLIQADLSALGSGDMAGLSPATLAPVSEWWPFRNQMLVTLAAMKAVTLNVNRLMIGSLRTDDIHADGKPEFITAMSAVLQCQEGGITLDAPAIQLSGAELIKTSGVPTDLLAWAHSCHVANEACGMCRGCRKHYETLEELGLDPY</sequence>
<reference evidence="11 12" key="2">
    <citation type="journal article" date="2016" name="Appl. Microbiol. Biotechnol.">
        <title>Mutations improving production and secretion of extracellular lipase by Burkholderia glumae PG1.</title>
        <authorList>
            <person name="Knapp A."/>
            <person name="Voget S."/>
            <person name="Gao R."/>
            <person name="Zaburannyi N."/>
            <person name="Krysciak D."/>
            <person name="Breuer M."/>
            <person name="Hauer B."/>
            <person name="Streit W.R."/>
            <person name="Muller R."/>
            <person name="Daniel R."/>
            <person name="Jaeger K.E."/>
        </authorList>
    </citation>
    <scope>NUCLEOTIDE SEQUENCE [LARGE SCALE GENOMIC DNA]</scope>
    <source>
        <strain evidence="11 12">PG1</strain>
    </source>
</reference>
<evidence type="ECO:0000256" key="7">
    <source>
        <dbReference type="ARBA" id="ARBA00022840"/>
    </source>
</evidence>
<evidence type="ECO:0000256" key="9">
    <source>
        <dbReference type="ARBA" id="ARBA00039149"/>
    </source>
</evidence>
<comment type="pathway">
    <text evidence="1">Purine metabolism; 7-cyano-7-deazaguanine biosynthesis.</text>
</comment>
<evidence type="ECO:0000256" key="2">
    <source>
        <dbReference type="ARBA" id="ARBA00022598"/>
    </source>
</evidence>
<organism evidence="11 12">
    <name type="scientific">Burkholderia plantarii</name>
    <dbReference type="NCBI Taxonomy" id="41899"/>
    <lineage>
        <taxon>Bacteria</taxon>
        <taxon>Pseudomonadati</taxon>
        <taxon>Pseudomonadota</taxon>
        <taxon>Betaproteobacteria</taxon>
        <taxon>Burkholderiales</taxon>
        <taxon>Burkholderiaceae</taxon>
        <taxon>Burkholderia</taxon>
    </lineage>
</organism>
<dbReference type="RefSeq" id="WP_042626554.1">
    <property type="nucleotide sequence ID" value="NZ_CP002580.1"/>
</dbReference>
<keyword evidence="6" id="KW-0862">Zinc</keyword>
<dbReference type="PANTHER" id="PTHR42914:SF1">
    <property type="entry name" value="7-CYANO-7-DEAZAGUANINE SYNTHASE"/>
    <property type="match status" value="1"/>
</dbReference>
<protein>
    <recommendedName>
        <fullName evidence="9">7-cyano-7-deazaguanine synthase</fullName>
        <ecNumber evidence="9">6.3.4.20</ecNumber>
    </recommendedName>
</protein>
<dbReference type="KEGG" id="bgp:BGL_1c17310"/>
<dbReference type="Proteomes" id="UP000031838">
    <property type="component" value="Chromosome 1"/>
</dbReference>
<comment type="catalytic activity">
    <reaction evidence="10">
        <text>7-carboxy-7-carbaguanine + NH4(+) + 2 ATP = 7-cyano-7-carbaguanine + 2 AMP + 2 diphosphate + 2 H(+)</text>
        <dbReference type="Rhea" id="RHEA:27982"/>
        <dbReference type="ChEBI" id="CHEBI:15378"/>
        <dbReference type="ChEBI" id="CHEBI:28938"/>
        <dbReference type="ChEBI" id="CHEBI:30616"/>
        <dbReference type="ChEBI" id="CHEBI:33019"/>
        <dbReference type="ChEBI" id="CHEBI:45075"/>
        <dbReference type="ChEBI" id="CHEBI:61036"/>
        <dbReference type="ChEBI" id="CHEBI:456215"/>
        <dbReference type="EC" id="6.3.4.20"/>
    </reaction>
</comment>
<dbReference type="InterPro" id="IPR018317">
    <property type="entry name" value="QueC"/>
</dbReference>
<keyword evidence="3" id="KW-0479">Metal-binding</keyword>
<keyword evidence="7" id="KW-0067">ATP-binding</keyword>
<evidence type="ECO:0000256" key="5">
    <source>
        <dbReference type="ARBA" id="ARBA00022785"/>
    </source>
</evidence>
<evidence type="ECO:0000256" key="4">
    <source>
        <dbReference type="ARBA" id="ARBA00022741"/>
    </source>
</evidence>
<dbReference type="EMBL" id="CP002580">
    <property type="protein sequence ID" value="AJK46240.1"/>
    <property type="molecule type" value="Genomic_DNA"/>
</dbReference>
<dbReference type="GO" id="GO:0005524">
    <property type="term" value="F:ATP binding"/>
    <property type="evidence" value="ECO:0007669"/>
    <property type="project" value="UniProtKB-KW"/>
</dbReference>
<dbReference type="GO" id="GO:0016874">
    <property type="term" value="F:ligase activity"/>
    <property type="evidence" value="ECO:0007669"/>
    <property type="project" value="UniProtKB-KW"/>
</dbReference>
<evidence type="ECO:0000256" key="3">
    <source>
        <dbReference type="ARBA" id="ARBA00022723"/>
    </source>
</evidence>
<keyword evidence="5" id="KW-0671">Queuosine biosynthesis</keyword>
<evidence type="ECO:0000313" key="11">
    <source>
        <dbReference type="EMBL" id="AJK46240.1"/>
    </source>
</evidence>
<name>A0A0B6RYU4_BURPL</name>
<dbReference type="HOGENOM" id="CLU_081854_1_0_4"/>
<comment type="similarity">
    <text evidence="8">Belongs to the QueC family.</text>
</comment>
<dbReference type="PANTHER" id="PTHR42914">
    <property type="entry name" value="7-CYANO-7-DEAZAGUANINE SYNTHASE"/>
    <property type="match status" value="1"/>
</dbReference>
<dbReference type="Pfam" id="PF06508">
    <property type="entry name" value="QueC"/>
    <property type="match status" value="1"/>
</dbReference>
<dbReference type="EC" id="6.3.4.20" evidence="9"/>
<dbReference type="SUPFAM" id="SSF52402">
    <property type="entry name" value="Adenine nucleotide alpha hydrolases-like"/>
    <property type="match status" value="1"/>
</dbReference>